<protein>
    <submittedName>
        <fullName evidence="2">Acetyltransferase, ribosomal protein N-acetylase</fullName>
    </submittedName>
</protein>
<dbReference type="Gene3D" id="3.40.630.30">
    <property type="match status" value="1"/>
</dbReference>
<accession>L0IBR4</accession>
<dbReference type="PANTHER" id="PTHR43441:SF11">
    <property type="entry name" value="RIBOSOMAL-PROTEIN-SERINE ACETYLTRANSFERASE"/>
    <property type="match status" value="1"/>
</dbReference>
<dbReference type="STRING" id="797302.Halru_0745"/>
<dbReference type="GO" id="GO:0005840">
    <property type="term" value="C:ribosome"/>
    <property type="evidence" value="ECO:0007669"/>
    <property type="project" value="UniProtKB-KW"/>
</dbReference>
<evidence type="ECO:0000259" key="1">
    <source>
        <dbReference type="Pfam" id="PF13302"/>
    </source>
</evidence>
<dbReference type="GO" id="GO:0005737">
    <property type="term" value="C:cytoplasm"/>
    <property type="evidence" value="ECO:0007669"/>
    <property type="project" value="TreeGrafter"/>
</dbReference>
<evidence type="ECO:0000313" key="3">
    <source>
        <dbReference type="Proteomes" id="UP000010846"/>
    </source>
</evidence>
<dbReference type="AlphaFoldDB" id="L0IBR4"/>
<keyword evidence="2" id="KW-0689">Ribosomal protein</keyword>
<dbReference type="Pfam" id="PF13302">
    <property type="entry name" value="Acetyltransf_3"/>
    <property type="match status" value="1"/>
</dbReference>
<dbReference type="eggNOG" id="arCOG00842">
    <property type="taxonomic scope" value="Archaea"/>
</dbReference>
<keyword evidence="2" id="KW-0687">Ribonucleoprotein</keyword>
<dbReference type="SUPFAM" id="SSF55729">
    <property type="entry name" value="Acyl-CoA N-acyltransferases (Nat)"/>
    <property type="match status" value="1"/>
</dbReference>
<keyword evidence="3" id="KW-1185">Reference proteome</keyword>
<dbReference type="InterPro" id="IPR000182">
    <property type="entry name" value="GNAT_dom"/>
</dbReference>
<sequence>MTDLFPDTIRTDRLRLDVVTPETVDLFEFYDHAGTDPDIEEITRYLTWEPHETPKATLEFVEHVGEQYGSGEGATYVIRPRDGEDGAGEFAGVAGFDVDWDRKTMTLGTWLRKPFWGRGYSGERAAAMMQLAFDCLDLDMVAVTAHVDNEKSNRAIERYVTAHGGRKEGTLRNWDTFGDELVDVVRYTVSSDEWVANRDDAVAEFDGF</sequence>
<dbReference type="InterPro" id="IPR051908">
    <property type="entry name" value="Ribosomal_N-acetyltransferase"/>
</dbReference>
<dbReference type="Proteomes" id="UP000010846">
    <property type="component" value="Chromosome"/>
</dbReference>
<organism evidence="2 3">
    <name type="scientific">Halovivax ruber (strain DSM 18193 / JCM 13892 / XH-70)</name>
    <dbReference type="NCBI Taxonomy" id="797302"/>
    <lineage>
        <taxon>Archaea</taxon>
        <taxon>Methanobacteriati</taxon>
        <taxon>Methanobacteriota</taxon>
        <taxon>Stenosarchaea group</taxon>
        <taxon>Halobacteria</taxon>
        <taxon>Halobacteriales</taxon>
        <taxon>Natrialbaceae</taxon>
        <taxon>Halovivax</taxon>
    </lineage>
</organism>
<name>L0IBR4_HALRX</name>
<dbReference type="GO" id="GO:0008999">
    <property type="term" value="F:protein-N-terminal-alanine acetyltransferase activity"/>
    <property type="evidence" value="ECO:0007669"/>
    <property type="project" value="TreeGrafter"/>
</dbReference>
<dbReference type="OrthoDB" id="120213at2157"/>
<dbReference type="KEGG" id="hru:Halru_0745"/>
<keyword evidence="2" id="KW-0808">Transferase</keyword>
<dbReference type="HOGENOM" id="CLU_1352098_0_0_2"/>
<dbReference type="GO" id="GO:1990189">
    <property type="term" value="F:protein N-terminal-serine acetyltransferase activity"/>
    <property type="evidence" value="ECO:0007669"/>
    <property type="project" value="TreeGrafter"/>
</dbReference>
<dbReference type="GeneID" id="14376052"/>
<dbReference type="RefSeq" id="WP_015300048.1">
    <property type="nucleotide sequence ID" value="NC_019964.1"/>
</dbReference>
<dbReference type="PANTHER" id="PTHR43441">
    <property type="entry name" value="RIBOSOMAL-PROTEIN-SERINE ACETYLTRANSFERASE"/>
    <property type="match status" value="1"/>
</dbReference>
<evidence type="ECO:0000313" key="2">
    <source>
        <dbReference type="EMBL" id="AGB15372.1"/>
    </source>
</evidence>
<reference evidence="2" key="1">
    <citation type="submission" date="2011-09" db="EMBL/GenBank/DDBJ databases">
        <title>Complete sequence of Halovivax ruber XH-70.</title>
        <authorList>
            <consortium name="US DOE Joint Genome Institute"/>
            <person name="Lucas S."/>
            <person name="Han J."/>
            <person name="Lapidus A."/>
            <person name="Cheng J.-F."/>
            <person name="Goodwin L."/>
            <person name="Pitluck S."/>
            <person name="Peters L."/>
            <person name="Mikhailova N."/>
            <person name="Davenport K."/>
            <person name="Detter J.C."/>
            <person name="Han C."/>
            <person name="Tapia R."/>
            <person name="Land M."/>
            <person name="Hauser L."/>
            <person name="Kyrpides N."/>
            <person name="Ivanova N."/>
            <person name="Pagani I."/>
            <person name="Sproer C."/>
            <person name="Anderson I."/>
            <person name="Woyke T."/>
        </authorList>
    </citation>
    <scope>NUCLEOTIDE SEQUENCE</scope>
    <source>
        <strain evidence="2">XH-70</strain>
    </source>
</reference>
<dbReference type="InterPro" id="IPR016181">
    <property type="entry name" value="Acyl_CoA_acyltransferase"/>
</dbReference>
<gene>
    <name evidence="2" type="ordered locus">Halru_0745</name>
</gene>
<proteinExistence type="predicted"/>
<feature type="domain" description="N-acetyltransferase" evidence="1">
    <location>
        <begin position="13"/>
        <end position="158"/>
    </location>
</feature>
<dbReference type="EMBL" id="CP003050">
    <property type="protein sequence ID" value="AGB15372.1"/>
    <property type="molecule type" value="Genomic_DNA"/>
</dbReference>